<reference evidence="2 3" key="1">
    <citation type="journal article" date="2019" name="Int. J. Syst. Evol. Microbiol.">
        <title>The Global Catalogue of Microorganisms (GCM) 10K type strain sequencing project: providing services to taxonomists for standard genome sequencing and annotation.</title>
        <authorList>
            <consortium name="The Broad Institute Genomics Platform"/>
            <consortium name="The Broad Institute Genome Sequencing Center for Infectious Disease"/>
            <person name="Wu L."/>
            <person name="Ma J."/>
        </authorList>
    </citation>
    <scope>NUCLEOTIDE SEQUENCE [LARGE SCALE GENOMIC DNA]</scope>
    <source>
        <strain evidence="2 3">JCM 16082</strain>
    </source>
</reference>
<evidence type="ECO:0000256" key="1">
    <source>
        <dbReference type="SAM" id="Phobius"/>
    </source>
</evidence>
<feature type="transmembrane region" description="Helical" evidence="1">
    <location>
        <begin position="12"/>
        <end position="31"/>
    </location>
</feature>
<feature type="transmembrane region" description="Helical" evidence="1">
    <location>
        <begin position="65"/>
        <end position="84"/>
    </location>
</feature>
<keyword evidence="1" id="KW-1133">Transmembrane helix</keyword>
<dbReference type="EMBL" id="BAAAFG010000001">
    <property type="protein sequence ID" value="GAA0870937.1"/>
    <property type="molecule type" value="Genomic_DNA"/>
</dbReference>
<accession>A0ABN1MCW0</accession>
<gene>
    <name evidence="2" type="ORF">GCM10009117_00820</name>
</gene>
<evidence type="ECO:0000313" key="3">
    <source>
        <dbReference type="Proteomes" id="UP001500507"/>
    </source>
</evidence>
<keyword evidence="1" id="KW-0812">Transmembrane</keyword>
<organism evidence="2 3">
    <name type="scientific">Gangjinia marincola</name>
    <dbReference type="NCBI Taxonomy" id="578463"/>
    <lineage>
        <taxon>Bacteria</taxon>
        <taxon>Pseudomonadati</taxon>
        <taxon>Bacteroidota</taxon>
        <taxon>Flavobacteriia</taxon>
        <taxon>Flavobacteriales</taxon>
        <taxon>Flavobacteriaceae</taxon>
        <taxon>Gangjinia</taxon>
    </lineage>
</organism>
<sequence>MDQQTVQEGKTTAVIAYIFFIGGIIAVFMNIDSKNKFAAFHIRQAVGIHLTYFLFIFIISNLDSWLISTCFILIIMTSYLYGIVNAAQGKANLLPVVGTYFQQWFKTFAP</sequence>
<dbReference type="Proteomes" id="UP001500507">
    <property type="component" value="Unassembled WGS sequence"/>
</dbReference>
<protein>
    <submittedName>
        <fullName evidence="2">Uncharacterized protein</fullName>
    </submittedName>
</protein>
<name>A0ABN1MCW0_9FLAO</name>
<keyword evidence="1" id="KW-0472">Membrane</keyword>
<feature type="transmembrane region" description="Helical" evidence="1">
    <location>
        <begin position="38"/>
        <end position="59"/>
    </location>
</feature>
<proteinExistence type="predicted"/>
<dbReference type="RefSeq" id="WP_343762385.1">
    <property type="nucleotide sequence ID" value="NZ_BAAAFG010000001.1"/>
</dbReference>
<keyword evidence="3" id="KW-1185">Reference proteome</keyword>
<evidence type="ECO:0000313" key="2">
    <source>
        <dbReference type="EMBL" id="GAA0870937.1"/>
    </source>
</evidence>
<comment type="caution">
    <text evidence="2">The sequence shown here is derived from an EMBL/GenBank/DDBJ whole genome shotgun (WGS) entry which is preliminary data.</text>
</comment>